<reference evidence="6 7" key="1">
    <citation type="submission" date="2020-08" db="EMBL/GenBank/DDBJ databases">
        <title>Genomic Encyclopedia of Type Strains, Phase IV (KMG-IV): sequencing the most valuable type-strain genomes for metagenomic binning, comparative biology and taxonomic classification.</title>
        <authorList>
            <person name="Goeker M."/>
        </authorList>
    </citation>
    <scope>NUCLEOTIDE SEQUENCE [LARGE SCALE GENOMIC DNA]</scope>
    <source>
        <strain evidence="6 7">DSM 25620</strain>
    </source>
</reference>
<dbReference type="EMBL" id="JACHIL010000005">
    <property type="protein sequence ID" value="MBB5092144.1"/>
    <property type="molecule type" value="Genomic_DNA"/>
</dbReference>
<dbReference type="Proteomes" id="UP000531231">
    <property type="component" value="Unassembled WGS sequence"/>
</dbReference>
<dbReference type="CDD" id="cd00452">
    <property type="entry name" value="KDPG_aldolase"/>
    <property type="match status" value="1"/>
</dbReference>
<dbReference type="NCBIfam" id="NF006600">
    <property type="entry name" value="PRK09140.1"/>
    <property type="match status" value="1"/>
</dbReference>
<evidence type="ECO:0000313" key="7">
    <source>
        <dbReference type="Proteomes" id="UP000531231"/>
    </source>
</evidence>
<protein>
    <submittedName>
        <fullName evidence="6">2-dehydro-3-deoxyphosphogalactonate aldolase</fullName>
        <ecNumber evidence="6">4.1.2.21</ecNumber>
    </submittedName>
</protein>
<proteinExistence type="inferred from homology"/>
<comment type="pathway">
    <text evidence="1">Carbohydrate acid metabolism.</text>
</comment>
<keyword evidence="5" id="KW-0119">Carbohydrate metabolism</keyword>
<dbReference type="SUPFAM" id="SSF51569">
    <property type="entry name" value="Aldolase"/>
    <property type="match status" value="1"/>
</dbReference>
<keyword evidence="7" id="KW-1185">Reference proteome</keyword>
<name>A0A7W8EQ94_9HYPH</name>
<evidence type="ECO:0000256" key="4">
    <source>
        <dbReference type="ARBA" id="ARBA00023239"/>
    </source>
</evidence>
<evidence type="ECO:0000256" key="5">
    <source>
        <dbReference type="ARBA" id="ARBA00023277"/>
    </source>
</evidence>
<dbReference type="Gene3D" id="3.20.20.70">
    <property type="entry name" value="Aldolase class I"/>
    <property type="match status" value="1"/>
</dbReference>
<dbReference type="InterPro" id="IPR000887">
    <property type="entry name" value="Aldlse_KDPG_KHG"/>
</dbReference>
<dbReference type="AlphaFoldDB" id="A0A7W8EQ94"/>
<dbReference type="Pfam" id="PF01081">
    <property type="entry name" value="Aldolase"/>
    <property type="match status" value="1"/>
</dbReference>
<dbReference type="PANTHER" id="PTHR30246">
    <property type="entry name" value="2-KETO-3-DEOXY-6-PHOSPHOGLUCONATE ALDOLASE"/>
    <property type="match status" value="1"/>
</dbReference>
<accession>A0A7W8EQ94</accession>
<evidence type="ECO:0000256" key="3">
    <source>
        <dbReference type="ARBA" id="ARBA00011233"/>
    </source>
</evidence>
<sequence>MSSVIWPNLKRSLVAIIRGIRNDEVEPVLEALITEGFEIIEIPLNSPEPWVSIERAVRLFGDKVLIGAGTVLTTEDAQRLADIGGRIMVSPNTDADVIRHATSCGLITMPGCYTASEALLAIRSGASALKFFPADSLGPSGIAAIKTILPKDTVVGAVGGVSDQNFGDYARVGVRTFGIGSSLYRSGDSAETVQAKARLTITAYDEVFGGAHG</sequence>
<gene>
    <name evidence="6" type="ORF">HNQ68_002698</name>
</gene>
<evidence type="ECO:0000313" key="6">
    <source>
        <dbReference type="EMBL" id="MBB5092144.1"/>
    </source>
</evidence>
<comment type="caution">
    <text evidence="6">The sequence shown here is derived from an EMBL/GenBank/DDBJ whole genome shotgun (WGS) entry which is preliminary data.</text>
</comment>
<dbReference type="RefSeq" id="WP_151160171.1">
    <property type="nucleotide sequence ID" value="NZ_JACHIL010000005.1"/>
</dbReference>
<organism evidence="6 7">
    <name type="scientific">Pseudochrobactrum saccharolyticum</name>
    <dbReference type="NCBI Taxonomy" id="354352"/>
    <lineage>
        <taxon>Bacteria</taxon>
        <taxon>Pseudomonadati</taxon>
        <taxon>Pseudomonadota</taxon>
        <taxon>Alphaproteobacteria</taxon>
        <taxon>Hyphomicrobiales</taxon>
        <taxon>Brucellaceae</taxon>
        <taxon>Pseudochrobactrum</taxon>
    </lineage>
</organism>
<dbReference type="PROSITE" id="PS00160">
    <property type="entry name" value="ALDOLASE_KDPG_KHG_2"/>
    <property type="match status" value="1"/>
</dbReference>
<keyword evidence="4 6" id="KW-0456">Lyase</keyword>
<dbReference type="EC" id="4.1.2.21" evidence="6"/>
<dbReference type="GO" id="GO:0008674">
    <property type="term" value="F:2-dehydro-3-deoxy-6-phosphogalactonate aldolase activity"/>
    <property type="evidence" value="ECO:0007669"/>
    <property type="project" value="UniProtKB-EC"/>
</dbReference>
<dbReference type="PANTHER" id="PTHR30246:SF1">
    <property type="entry name" value="2-DEHYDRO-3-DEOXY-6-PHOSPHOGALACTONATE ALDOLASE-RELATED"/>
    <property type="match status" value="1"/>
</dbReference>
<dbReference type="InterPro" id="IPR013785">
    <property type="entry name" value="Aldolase_TIM"/>
</dbReference>
<evidence type="ECO:0000256" key="1">
    <source>
        <dbReference type="ARBA" id="ARBA00004761"/>
    </source>
</evidence>
<comment type="similarity">
    <text evidence="2">Belongs to the KHG/KDPG aldolase family.</text>
</comment>
<comment type="subunit">
    <text evidence="3">Homotrimer.</text>
</comment>
<dbReference type="InterPro" id="IPR031338">
    <property type="entry name" value="KDPG/KHG_AS_2"/>
</dbReference>
<evidence type="ECO:0000256" key="2">
    <source>
        <dbReference type="ARBA" id="ARBA00006906"/>
    </source>
</evidence>